<proteinExistence type="predicted"/>
<dbReference type="EMBL" id="JAUSWH010000001">
    <property type="protein sequence ID" value="MDQ0453805.1"/>
    <property type="molecule type" value="Genomic_DNA"/>
</dbReference>
<evidence type="ECO:0000313" key="3">
    <source>
        <dbReference type="Proteomes" id="UP001235269"/>
    </source>
</evidence>
<name>A0ABU0I6F9_9HYPH</name>
<keyword evidence="3" id="KW-1185">Reference proteome</keyword>
<organism evidence="2 3">
    <name type="scientific">Rhizobium paknamense</name>
    <dbReference type="NCBI Taxonomy" id="1206817"/>
    <lineage>
        <taxon>Bacteria</taxon>
        <taxon>Pseudomonadati</taxon>
        <taxon>Pseudomonadota</taxon>
        <taxon>Alphaproteobacteria</taxon>
        <taxon>Hyphomicrobiales</taxon>
        <taxon>Rhizobiaceae</taxon>
        <taxon>Rhizobium/Agrobacterium group</taxon>
        <taxon>Rhizobium</taxon>
    </lineage>
</organism>
<protein>
    <submittedName>
        <fullName evidence="2">Uncharacterized protein</fullName>
    </submittedName>
</protein>
<comment type="caution">
    <text evidence="2">The sequence shown here is derived from an EMBL/GenBank/DDBJ whole genome shotgun (WGS) entry which is preliminary data.</text>
</comment>
<reference evidence="2 3" key="1">
    <citation type="submission" date="2023-07" db="EMBL/GenBank/DDBJ databases">
        <title>Genomic Encyclopedia of Type Strains, Phase IV (KMG-IV): sequencing the most valuable type-strain genomes for metagenomic binning, comparative biology and taxonomic classification.</title>
        <authorList>
            <person name="Goeker M."/>
        </authorList>
    </citation>
    <scope>NUCLEOTIDE SEQUENCE [LARGE SCALE GENOMIC DNA]</scope>
    <source>
        <strain evidence="2 3">DSM 100301</strain>
    </source>
</reference>
<evidence type="ECO:0000256" key="1">
    <source>
        <dbReference type="SAM" id="SignalP"/>
    </source>
</evidence>
<evidence type="ECO:0000313" key="2">
    <source>
        <dbReference type="EMBL" id="MDQ0453805.1"/>
    </source>
</evidence>
<feature type="chain" id="PRO_5047060101" evidence="1">
    <location>
        <begin position="24"/>
        <end position="54"/>
    </location>
</feature>
<dbReference type="Proteomes" id="UP001235269">
    <property type="component" value="Unassembled WGS sequence"/>
</dbReference>
<feature type="signal peptide" evidence="1">
    <location>
        <begin position="1"/>
        <end position="23"/>
    </location>
</feature>
<dbReference type="RefSeq" id="WP_307156038.1">
    <property type="nucleotide sequence ID" value="NZ_JAUSWH010000001.1"/>
</dbReference>
<gene>
    <name evidence="2" type="ORF">QO005_000120</name>
</gene>
<keyword evidence="1" id="KW-0732">Signal</keyword>
<accession>A0ABU0I6F9</accession>
<sequence length="54" mass="5551">MSLTSLAKLSAAYMFVVMASALAHTAFQAQPTHMAGNLVQEAGQSANGNTVALQ</sequence>